<evidence type="ECO:0000256" key="2">
    <source>
        <dbReference type="ARBA" id="ARBA00022840"/>
    </source>
</evidence>
<sequence length="232" mass="24545">MIVAVTGGKGGVGKSTTSLNLGYELDAVVVDGDLATADLPTGTGPDLHDVLAGRADPVAAVERFGPVRYLSCGRTLAGARAADLSALDRVVERLEREFGRVVIDCPAGLARDVGTQLETAHLAVLVTTPDEAALVDAVRTRRVAADLETPIASVVLNRADRDEHDDFASRVEETFGATTTVVGNRATIDDAQSRWLPVDDVDPDCPAVGAFDEITRTVERSEQRLSSRIGVR</sequence>
<accession>A0A8J8GMA1</accession>
<keyword evidence="2" id="KW-0067">ATP-binding</keyword>
<dbReference type="RefSeq" id="WP_174701426.1">
    <property type="nucleotide sequence ID" value="NZ_JABURA010000001.1"/>
</dbReference>
<dbReference type="GO" id="GO:0016887">
    <property type="term" value="F:ATP hydrolysis activity"/>
    <property type="evidence" value="ECO:0007669"/>
    <property type="project" value="TreeGrafter"/>
</dbReference>
<evidence type="ECO:0000313" key="3">
    <source>
        <dbReference type="EMBL" id="NUB90407.1"/>
    </source>
</evidence>
<organism evidence="3 4">
    <name type="scientific">Haloterrigena gelatinilytica</name>
    <dbReference type="NCBI Taxonomy" id="2741724"/>
    <lineage>
        <taxon>Archaea</taxon>
        <taxon>Methanobacteriati</taxon>
        <taxon>Methanobacteriota</taxon>
        <taxon>Stenosarchaea group</taxon>
        <taxon>Halobacteria</taxon>
        <taxon>Halobacteriales</taxon>
        <taxon>Natrialbaceae</taxon>
        <taxon>Haloterrigena</taxon>
    </lineage>
</organism>
<dbReference type="Pfam" id="PF10609">
    <property type="entry name" value="ParA"/>
    <property type="match status" value="1"/>
</dbReference>
<gene>
    <name evidence="3" type="ORF">HT576_05060</name>
</gene>
<dbReference type="InterPro" id="IPR027417">
    <property type="entry name" value="P-loop_NTPase"/>
</dbReference>
<dbReference type="AlphaFoldDB" id="A0A8J8GMA1"/>
<evidence type="ECO:0000256" key="1">
    <source>
        <dbReference type="ARBA" id="ARBA00022741"/>
    </source>
</evidence>
<name>A0A8J8GMA1_9EURY</name>
<dbReference type="SUPFAM" id="SSF52540">
    <property type="entry name" value="P-loop containing nucleoside triphosphate hydrolases"/>
    <property type="match status" value="1"/>
</dbReference>
<dbReference type="InterPro" id="IPR050625">
    <property type="entry name" value="ParA/MinD_ATPase"/>
</dbReference>
<dbReference type="GO" id="GO:0005829">
    <property type="term" value="C:cytosol"/>
    <property type="evidence" value="ECO:0007669"/>
    <property type="project" value="TreeGrafter"/>
</dbReference>
<dbReference type="Gene3D" id="3.40.50.300">
    <property type="entry name" value="P-loop containing nucleotide triphosphate hydrolases"/>
    <property type="match status" value="1"/>
</dbReference>
<comment type="caution">
    <text evidence="3">The sequence shown here is derived from an EMBL/GenBank/DDBJ whole genome shotgun (WGS) entry which is preliminary data.</text>
</comment>
<dbReference type="PANTHER" id="PTHR43384">
    <property type="entry name" value="SEPTUM SITE-DETERMINING PROTEIN MIND HOMOLOG, CHLOROPLASTIC-RELATED"/>
    <property type="match status" value="1"/>
</dbReference>
<dbReference type="Proteomes" id="UP000728647">
    <property type="component" value="Unassembled WGS sequence"/>
</dbReference>
<dbReference type="InterPro" id="IPR033756">
    <property type="entry name" value="YlxH/NBP35"/>
</dbReference>
<evidence type="ECO:0000313" key="4">
    <source>
        <dbReference type="Proteomes" id="UP000728647"/>
    </source>
</evidence>
<dbReference type="EMBL" id="JABURA010000001">
    <property type="protein sequence ID" value="NUB90407.1"/>
    <property type="molecule type" value="Genomic_DNA"/>
</dbReference>
<reference evidence="3" key="1">
    <citation type="submission" date="2020-06" db="EMBL/GenBank/DDBJ databases">
        <title>Haloterrigena sp. nov., an extremely halophilic archaeon isolated from a saline sediment.</title>
        <authorList>
            <person name="Liu B.-B."/>
        </authorList>
    </citation>
    <scope>NUCLEOTIDE SEQUENCE</scope>
    <source>
        <strain evidence="3">SYSU A121-1</strain>
    </source>
</reference>
<proteinExistence type="predicted"/>
<dbReference type="GO" id="GO:0051782">
    <property type="term" value="P:negative regulation of cell division"/>
    <property type="evidence" value="ECO:0007669"/>
    <property type="project" value="TreeGrafter"/>
</dbReference>
<dbReference type="OrthoDB" id="204933at2157"/>
<protein>
    <submittedName>
        <fullName evidence="3">P-loop NTPase</fullName>
    </submittedName>
</protein>
<dbReference type="GO" id="GO:0005524">
    <property type="term" value="F:ATP binding"/>
    <property type="evidence" value="ECO:0007669"/>
    <property type="project" value="UniProtKB-KW"/>
</dbReference>
<dbReference type="GO" id="GO:0009898">
    <property type="term" value="C:cytoplasmic side of plasma membrane"/>
    <property type="evidence" value="ECO:0007669"/>
    <property type="project" value="TreeGrafter"/>
</dbReference>
<keyword evidence="1" id="KW-0547">Nucleotide-binding</keyword>
<dbReference type="PANTHER" id="PTHR43384:SF10">
    <property type="entry name" value="ATPASE INVOLVED IN CHROMOSOME PARTITIONING, PARA_MIND FAMILY"/>
    <property type="match status" value="1"/>
</dbReference>